<dbReference type="EMBL" id="LT629748">
    <property type="protein sequence ID" value="SDS14008.1"/>
    <property type="molecule type" value="Genomic_DNA"/>
</dbReference>
<feature type="transmembrane region" description="Helical" evidence="1">
    <location>
        <begin position="80"/>
        <end position="101"/>
    </location>
</feature>
<dbReference type="PANTHER" id="PTHR37814:SF1">
    <property type="entry name" value="MEMBRANE PROTEIN"/>
    <property type="match status" value="1"/>
</dbReference>
<dbReference type="PANTHER" id="PTHR37814">
    <property type="entry name" value="CONSERVED MEMBRANE PROTEIN"/>
    <property type="match status" value="1"/>
</dbReference>
<feature type="transmembrane region" description="Helical" evidence="1">
    <location>
        <begin position="228"/>
        <end position="248"/>
    </location>
</feature>
<reference evidence="3" key="1">
    <citation type="submission" date="2016-10" db="EMBL/GenBank/DDBJ databases">
        <authorList>
            <person name="Varghese N."/>
            <person name="Submissions S."/>
        </authorList>
    </citation>
    <scope>NUCLEOTIDE SEQUENCE [LARGE SCALE GENOMIC DNA]</scope>
    <source>
        <strain evidence="3">2SM5</strain>
    </source>
</reference>
<feature type="transmembrane region" description="Helical" evidence="1">
    <location>
        <begin position="329"/>
        <end position="350"/>
    </location>
</feature>
<proteinExistence type="predicted"/>
<accession>A0A1H1PS60</accession>
<evidence type="ECO:0000313" key="3">
    <source>
        <dbReference type="Proteomes" id="UP000243426"/>
    </source>
</evidence>
<feature type="transmembrane region" description="Helical" evidence="1">
    <location>
        <begin position="195"/>
        <end position="216"/>
    </location>
</feature>
<feature type="transmembrane region" description="Helical" evidence="1">
    <location>
        <begin position="304"/>
        <end position="323"/>
    </location>
</feature>
<keyword evidence="3" id="KW-1185">Reference proteome</keyword>
<organism evidence="2 3">
    <name type="scientific">Halopseudomonas litoralis</name>
    <dbReference type="NCBI Taxonomy" id="797277"/>
    <lineage>
        <taxon>Bacteria</taxon>
        <taxon>Pseudomonadati</taxon>
        <taxon>Pseudomonadota</taxon>
        <taxon>Gammaproteobacteria</taxon>
        <taxon>Pseudomonadales</taxon>
        <taxon>Pseudomonadaceae</taxon>
        <taxon>Halopseudomonas</taxon>
    </lineage>
</organism>
<sequence>MNKHSLQIALAYMSVVIGGGFASGNEVLQFFSGYGVAGVAGSVISAVLFAFLGMQIARISSVMQAASHKQVLYIMFGKQAGLVVDLILSFFLYGVGVVMLAGAGSTLAQQFGLAPLIGSVLMTVLVIGTLCLNVRGIINLISVVMPFLLVLVLAIMVYSIYTSSAAVEELTQVATEVPVITFLGADVPHWALSGLLYASFNIAVGFPMLAVIGGLIKSPKAAARGGMAGGLGLGFLIILLNIGLFTNLDKLQGVEIPTLMLAQNIHPWLAVLLSIALVCMIYSTAVGMFFAFSARFAAPETNRFKVLSAVFAVVGLGLSQVGFTKLVGTVYPMLGVVGLVLIIAIAASWIRTRNHSAEELASEAKRLS</sequence>
<keyword evidence="1" id="KW-0472">Membrane</keyword>
<gene>
    <name evidence="2" type="ORF">SAMN05216198_1266</name>
</gene>
<dbReference type="RefSeq" id="WP_090272549.1">
    <property type="nucleotide sequence ID" value="NZ_LT629748.1"/>
</dbReference>
<feature type="transmembrane region" description="Helical" evidence="1">
    <location>
        <begin position="32"/>
        <end position="59"/>
    </location>
</feature>
<protein>
    <submittedName>
        <fullName evidence="2">Uncharacterized membrane protein YkvI</fullName>
    </submittedName>
</protein>
<dbReference type="Proteomes" id="UP000243426">
    <property type="component" value="Chromosome I"/>
</dbReference>
<keyword evidence="1" id="KW-0812">Transmembrane</keyword>
<evidence type="ECO:0000256" key="1">
    <source>
        <dbReference type="SAM" id="Phobius"/>
    </source>
</evidence>
<feature type="transmembrane region" description="Helical" evidence="1">
    <location>
        <begin position="140"/>
        <end position="161"/>
    </location>
</feature>
<feature type="transmembrane region" description="Helical" evidence="1">
    <location>
        <begin position="113"/>
        <end position="133"/>
    </location>
</feature>
<feature type="transmembrane region" description="Helical" evidence="1">
    <location>
        <begin position="268"/>
        <end position="292"/>
    </location>
</feature>
<dbReference type="OrthoDB" id="4424890at2"/>
<evidence type="ECO:0000313" key="2">
    <source>
        <dbReference type="EMBL" id="SDS14008.1"/>
    </source>
</evidence>
<keyword evidence="1" id="KW-1133">Transmembrane helix</keyword>
<dbReference type="AlphaFoldDB" id="A0A1H1PS60"/>
<dbReference type="STRING" id="797277.SAMN05216198_1266"/>
<dbReference type="InterPro" id="IPR038728">
    <property type="entry name" value="YkvI-like"/>
</dbReference>
<name>A0A1H1PS60_9GAMM</name>